<organism evidence="1 2">
    <name type="scientific">Lecanicillium saksenae</name>
    <dbReference type="NCBI Taxonomy" id="468837"/>
    <lineage>
        <taxon>Eukaryota</taxon>
        <taxon>Fungi</taxon>
        <taxon>Dikarya</taxon>
        <taxon>Ascomycota</taxon>
        <taxon>Pezizomycotina</taxon>
        <taxon>Sordariomycetes</taxon>
        <taxon>Hypocreomycetidae</taxon>
        <taxon>Hypocreales</taxon>
        <taxon>Cordycipitaceae</taxon>
        <taxon>Lecanicillium</taxon>
    </lineage>
</organism>
<accession>A0ACC1R1U3</accession>
<dbReference type="Proteomes" id="UP001148737">
    <property type="component" value="Unassembled WGS sequence"/>
</dbReference>
<evidence type="ECO:0000313" key="1">
    <source>
        <dbReference type="EMBL" id="KAJ3495901.1"/>
    </source>
</evidence>
<gene>
    <name evidence="1" type="ORF">NLG97_g3056</name>
</gene>
<comment type="caution">
    <text evidence="1">The sequence shown here is derived from an EMBL/GenBank/DDBJ whole genome shotgun (WGS) entry which is preliminary data.</text>
</comment>
<sequence length="141" mass="15678">MARMSILKKQPAPQLKTYIAKHLNINDIYNDFAKMKLTLAASALLLSVVKADFLRTYTSCGPFGHVCTSSGVWYTDYGGIFDINANDGCHNNPGPTGLERLCIDWANKRLNANFDPLEANIAWGRPTTFLDPYCATASMRR</sequence>
<reference evidence="1" key="1">
    <citation type="submission" date="2022-07" db="EMBL/GenBank/DDBJ databases">
        <title>Genome Sequence of Lecanicillium saksenae.</title>
        <authorList>
            <person name="Buettner E."/>
        </authorList>
    </citation>
    <scope>NUCLEOTIDE SEQUENCE</scope>
    <source>
        <strain evidence="1">VT-O1</strain>
    </source>
</reference>
<dbReference type="EMBL" id="JANAKD010000237">
    <property type="protein sequence ID" value="KAJ3495901.1"/>
    <property type="molecule type" value="Genomic_DNA"/>
</dbReference>
<name>A0ACC1R1U3_9HYPO</name>
<proteinExistence type="predicted"/>
<protein>
    <submittedName>
        <fullName evidence="1">Uncharacterized protein</fullName>
    </submittedName>
</protein>
<evidence type="ECO:0000313" key="2">
    <source>
        <dbReference type="Proteomes" id="UP001148737"/>
    </source>
</evidence>
<keyword evidence="2" id="KW-1185">Reference proteome</keyword>